<dbReference type="EMBL" id="FQZV01000012">
    <property type="protein sequence ID" value="SHJ00517.1"/>
    <property type="molecule type" value="Genomic_DNA"/>
</dbReference>
<organism evidence="4 5">
    <name type="scientific">Geosporobacter subterraneus DSM 17957</name>
    <dbReference type="NCBI Taxonomy" id="1121919"/>
    <lineage>
        <taxon>Bacteria</taxon>
        <taxon>Bacillati</taxon>
        <taxon>Bacillota</taxon>
        <taxon>Clostridia</taxon>
        <taxon>Peptostreptococcales</taxon>
        <taxon>Thermotaleaceae</taxon>
        <taxon>Geosporobacter</taxon>
    </lineage>
</organism>
<feature type="transmembrane region" description="Helical" evidence="3">
    <location>
        <begin position="434"/>
        <end position="460"/>
    </location>
</feature>
<dbReference type="GO" id="GO:0016020">
    <property type="term" value="C:membrane"/>
    <property type="evidence" value="ECO:0007669"/>
    <property type="project" value="InterPro"/>
</dbReference>
<name>A0A1M6FS64_9FIRM</name>
<accession>A0A1M6FS64</accession>
<sequence length="517" mass="58270">MFRILKEILSGNTNVGDKETEKHGKLEKSLGKNILRLKRIFEHDETIVYREIINENLYPSKFYILFTEGMVNKEVMNEHLVEPLMKAAEKGHIAHRHFLDELTKKVLQSGDIKTTDSLDEIIAAILYGDTVLLAEGIAEGLIVNTKGWQFRAIEEPQSESGVRGPREGFIESMIINISLVKRKIKNPDLKFRFKEIGERTKTKVCISYLEGVANDKIVEEAMKRLDQIKIDGILDSGYIEELIKDAPLSPWRTVGTTERPDIVAAKLLEGRVALFCDGSPFVLTMPFLVLEYFQANEDYYHNYYFASLNRILRYTACFFSISIPAIYVALVTYHQEMIPTPLLISIAAAKKGVPFPTIFQAIAMGLAFEILREAGIRLPRPIGQAVSIVGALVLGEAAVRAQLVGAPMVIVTALTGISSFLLPQMLGELILTRLILLLLSGFLGLYGFMFGVMGLFIHLMSIRSFGVPYMLDSMPLNKQDVKDTAIRAPWWYMYYRPKLIGDKNPARKEDAKRQKGE</sequence>
<keyword evidence="2 3" id="KW-0472">Membrane</keyword>
<keyword evidence="3" id="KW-0812">Transmembrane</keyword>
<dbReference type="RefSeq" id="WP_110940328.1">
    <property type="nucleotide sequence ID" value="NZ_FQZV01000012.1"/>
</dbReference>
<dbReference type="STRING" id="1121919.SAMN02745975_01070"/>
<dbReference type="OrthoDB" id="9772630at2"/>
<proteinExistence type="inferred from homology"/>
<dbReference type="PIRSF" id="PIRSF005690">
    <property type="entry name" value="GerBA"/>
    <property type="match status" value="1"/>
</dbReference>
<reference evidence="5" key="1">
    <citation type="submission" date="2016-11" db="EMBL/GenBank/DDBJ databases">
        <authorList>
            <person name="Varghese N."/>
            <person name="Submissions S."/>
        </authorList>
    </citation>
    <scope>NUCLEOTIDE SEQUENCE [LARGE SCALE GENOMIC DNA]</scope>
    <source>
        <strain evidence="5">DSM 17957</strain>
    </source>
</reference>
<dbReference type="Proteomes" id="UP000184536">
    <property type="component" value="Unassembled WGS sequence"/>
</dbReference>
<feature type="transmembrane region" description="Helical" evidence="3">
    <location>
        <begin position="405"/>
        <end position="422"/>
    </location>
</feature>
<dbReference type="PANTHER" id="PTHR22550">
    <property type="entry name" value="SPORE GERMINATION PROTEIN"/>
    <property type="match status" value="1"/>
</dbReference>
<dbReference type="InterPro" id="IPR004995">
    <property type="entry name" value="Spore_Ger"/>
</dbReference>
<evidence type="ECO:0000256" key="1">
    <source>
        <dbReference type="ARBA" id="ARBA00005278"/>
    </source>
</evidence>
<comment type="similarity">
    <text evidence="1">Belongs to the GerABKA family.</text>
</comment>
<evidence type="ECO:0000256" key="2">
    <source>
        <dbReference type="ARBA" id="ARBA00023136"/>
    </source>
</evidence>
<dbReference type="GO" id="GO:0009847">
    <property type="term" value="P:spore germination"/>
    <property type="evidence" value="ECO:0007669"/>
    <property type="project" value="InterPro"/>
</dbReference>
<evidence type="ECO:0000313" key="4">
    <source>
        <dbReference type="EMBL" id="SHJ00517.1"/>
    </source>
</evidence>
<dbReference type="PANTHER" id="PTHR22550:SF5">
    <property type="entry name" value="LEUCINE ZIPPER PROTEIN 4"/>
    <property type="match status" value="1"/>
</dbReference>
<gene>
    <name evidence="4" type="ORF">SAMN02745975_01070</name>
</gene>
<dbReference type="Pfam" id="PF03323">
    <property type="entry name" value="GerA"/>
    <property type="match status" value="1"/>
</dbReference>
<protein>
    <submittedName>
        <fullName evidence="4">Spore germination protein KA</fullName>
    </submittedName>
</protein>
<keyword evidence="3" id="KW-1133">Transmembrane helix</keyword>
<dbReference type="AlphaFoldDB" id="A0A1M6FS64"/>
<dbReference type="InterPro" id="IPR050768">
    <property type="entry name" value="UPF0353/GerABKA_families"/>
</dbReference>
<evidence type="ECO:0000256" key="3">
    <source>
        <dbReference type="SAM" id="Phobius"/>
    </source>
</evidence>
<evidence type="ECO:0000313" key="5">
    <source>
        <dbReference type="Proteomes" id="UP000184536"/>
    </source>
</evidence>
<feature type="transmembrane region" description="Helical" evidence="3">
    <location>
        <begin position="311"/>
        <end position="333"/>
    </location>
</feature>
<keyword evidence="5" id="KW-1185">Reference proteome</keyword>